<dbReference type="PaxDb" id="4081-Solyc11g065060.1.1"/>
<dbReference type="EnsemblPlants" id="Solyc11g065060.1.1">
    <property type="protein sequence ID" value="Solyc11g065060.1.1.1"/>
    <property type="gene ID" value="Solyc11g065060.1"/>
</dbReference>
<feature type="compositionally biased region" description="Gly residues" evidence="1">
    <location>
        <begin position="56"/>
        <end position="77"/>
    </location>
</feature>
<dbReference type="Gramene" id="Solyc11g065060.1.1">
    <property type="protein sequence ID" value="Solyc11g065060.1.1.1"/>
    <property type="gene ID" value="Solyc11g065060.1"/>
</dbReference>
<feature type="region of interest" description="Disordered" evidence="1">
    <location>
        <begin position="53"/>
        <end position="114"/>
    </location>
</feature>
<dbReference type="InParanoid" id="A0A3Q7IY57"/>
<keyword evidence="3" id="KW-1185">Reference proteome</keyword>
<reference evidence="2" key="1">
    <citation type="journal article" date="2012" name="Nature">
        <title>The tomato genome sequence provides insights into fleshy fruit evolution.</title>
        <authorList>
            <consortium name="Tomato Genome Consortium"/>
        </authorList>
    </citation>
    <scope>NUCLEOTIDE SEQUENCE [LARGE SCALE GENOMIC DNA]</scope>
    <source>
        <strain evidence="2">cv. Heinz 1706</strain>
    </source>
</reference>
<protein>
    <submittedName>
        <fullName evidence="2">Uncharacterized protein</fullName>
    </submittedName>
</protein>
<feature type="compositionally biased region" description="Polar residues" evidence="1">
    <location>
        <begin position="104"/>
        <end position="114"/>
    </location>
</feature>
<organism evidence="2">
    <name type="scientific">Solanum lycopersicum</name>
    <name type="common">Tomato</name>
    <name type="synonym">Lycopersicon esculentum</name>
    <dbReference type="NCBI Taxonomy" id="4081"/>
    <lineage>
        <taxon>Eukaryota</taxon>
        <taxon>Viridiplantae</taxon>
        <taxon>Streptophyta</taxon>
        <taxon>Embryophyta</taxon>
        <taxon>Tracheophyta</taxon>
        <taxon>Spermatophyta</taxon>
        <taxon>Magnoliopsida</taxon>
        <taxon>eudicotyledons</taxon>
        <taxon>Gunneridae</taxon>
        <taxon>Pentapetalae</taxon>
        <taxon>asterids</taxon>
        <taxon>lamiids</taxon>
        <taxon>Solanales</taxon>
        <taxon>Solanaceae</taxon>
        <taxon>Solanoideae</taxon>
        <taxon>Solaneae</taxon>
        <taxon>Solanum</taxon>
        <taxon>Solanum subgen. Lycopersicon</taxon>
    </lineage>
</organism>
<reference evidence="2" key="2">
    <citation type="submission" date="2019-01" db="UniProtKB">
        <authorList>
            <consortium name="EnsemblPlants"/>
        </authorList>
    </citation>
    <scope>IDENTIFICATION</scope>
    <source>
        <strain evidence="2">cv. Heinz 1706</strain>
    </source>
</reference>
<accession>A0A3Q7IY57</accession>
<name>A0A3Q7IY57_SOLLC</name>
<evidence type="ECO:0000313" key="2">
    <source>
        <dbReference type="EnsemblPlants" id="Solyc11g065060.1.1.1"/>
    </source>
</evidence>
<proteinExistence type="predicted"/>
<dbReference type="AlphaFoldDB" id="A0A3Q7IY57"/>
<evidence type="ECO:0000256" key="1">
    <source>
        <dbReference type="SAM" id="MobiDB-lite"/>
    </source>
</evidence>
<evidence type="ECO:0000313" key="3">
    <source>
        <dbReference type="Proteomes" id="UP000004994"/>
    </source>
</evidence>
<dbReference type="Proteomes" id="UP000004994">
    <property type="component" value="Chromosome 11"/>
</dbReference>
<sequence length="148" mass="15924">MVHEVYIDRTTFIHQDSPFVCSKSNALFHQKYEKNNNFYIIFLSFSTIIKQSQLASGGGGRGGGSSRHGASGDGDGSSQGMAPQEPEGGVPSGMTPWGPWVGSGVSSRHGTSGTRGRWEVLEAWRLGAPRVGGLRGMTPRGEWRILES</sequence>